<proteinExistence type="predicted"/>
<dbReference type="EMBL" id="GBRH01232037">
    <property type="protein sequence ID" value="JAD65858.1"/>
    <property type="molecule type" value="Transcribed_RNA"/>
</dbReference>
<dbReference type="AlphaFoldDB" id="A0A0A9BUH5"/>
<evidence type="ECO:0000256" key="1">
    <source>
        <dbReference type="SAM" id="Phobius"/>
    </source>
</evidence>
<protein>
    <submittedName>
        <fullName evidence="2">Uncharacterized protein</fullName>
    </submittedName>
</protein>
<reference evidence="2" key="1">
    <citation type="submission" date="2014-09" db="EMBL/GenBank/DDBJ databases">
        <authorList>
            <person name="Magalhaes I.L.F."/>
            <person name="Oliveira U."/>
            <person name="Santos F.R."/>
            <person name="Vidigal T.H.D.A."/>
            <person name="Brescovit A.D."/>
            <person name="Santos A.J."/>
        </authorList>
    </citation>
    <scope>NUCLEOTIDE SEQUENCE</scope>
    <source>
        <tissue evidence="2">Shoot tissue taken approximately 20 cm above the soil surface</tissue>
    </source>
</reference>
<keyword evidence="1" id="KW-0812">Transmembrane</keyword>
<organism evidence="2">
    <name type="scientific">Arundo donax</name>
    <name type="common">Giant reed</name>
    <name type="synonym">Donax arundinaceus</name>
    <dbReference type="NCBI Taxonomy" id="35708"/>
    <lineage>
        <taxon>Eukaryota</taxon>
        <taxon>Viridiplantae</taxon>
        <taxon>Streptophyta</taxon>
        <taxon>Embryophyta</taxon>
        <taxon>Tracheophyta</taxon>
        <taxon>Spermatophyta</taxon>
        <taxon>Magnoliopsida</taxon>
        <taxon>Liliopsida</taxon>
        <taxon>Poales</taxon>
        <taxon>Poaceae</taxon>
        <taxon>PACMAD clade</taxon>
        <taxon>Arundinoideae</taxon>
        <taxon>Arundineae</taxon>
        <taxon>Arundo</taxon>
    </lineage>
</organism>
<evidence type="ECO:0000313" key="2">
    <source>
        <dbReference type="EMBL" id="JAD65858.1"/>
    </source>
</evidence>
<reference evidence="2" key="2">
    <citation type="journal article" date="2015" name="Data Brief">
        <title>Shoot transcriptome of the giant reed, Arundo donax.</title>
        <authorList>
            <person name="Barrero R.A."/>
            <person name="Guerrero F.D."/>
            <person name="Moolhuijzen P."/>
            <person name="Goolsby J.A."/>
            <person name="Tidwell J."/>
            <person name="Bellgard S.E."/>
            <person name="Bellgard M.I."/>
        </authorList>
    </citation>
    <scope>NUCLEOTIDE SEQUENCE</scope>
    <source>
        <tissue evidence="2">Shoot tissue taken approximately 20 cm above the soil surface</tissue>
    </source>
</reference>
<keyword evidence="1" id="KW-1133">Transmembrane helix</keyword>
<name>A0A0A9BUH5_ARUDO</name>
<feature type="transmembrane region" description="Helical" evidence="1">
    <location>
        <begin position="20"/>
        <end position="38"/>
    </location>
</feature>
<sequence>MRYPSPKGIPRTPPAKRYFISPQELINIIPLIYFCFYAQHQRYTILQRNLFFVKHM</sequence>
<accession>A0A0A9BUH5</accession>
<keyword evidence="1" id="KW-0472">Membrane</keyword>